<organism evidence="4 5">
    <name type="scientific">Frigoriglobus tundricola</name>
    <dbReference type="NCBI Taxonomy" id="2774151"/>
    <lineage>
        <taxon>Bacteria</taxon>
        <taxon>Pseudomonadati</taxon>
        <taxon>Planctomycetota</taxon>
        <taxon>Planctomycetia</taxon>
        <taxon>Gemmatales</taxon>
        <taxon>Gemmataceae</taxon>
        <taxon>Frigoriglobus</taxon>
    </lineage>
</organism>
<feature type="compositionally biased region" description="Basic and acidic residues" evidence="2">
    <location>
        <begin position="1333"/>
        <end position="1344"/>
    </location>
</feature>
<evidence type="ECO:0000256" key="3">
    <source>
        <dbReference type="SAM" id="Phobius"/>
    </source>
</evidence>
<feature type="region of interest" description="Disordered" evidence="2">
    <location>
        <begin position="297"/>
        <end position="316"/>
    </location>
</feature>
<keyword evidence="3" id="KW-1133">Transmembrane helix</keyword>
<accession>A0A6M5YG99</accession>
<sequence length="1355" mass="147939">MDAADSPASPVSVPLARRRRGAILRVCALFLPLTCVATLGGIAAYAQQPVRPAGGTTPSSGLTPDGTRDLKNPDWPTDPADPFPMPPELANVELMKQTAAEAYSKSVGCMACHKGVGDPHGKDTLRIGCTDCHGGDASAADKNKAHVLPKNPQLWLSSANPVRSYTLLNHESPQFVRFVNPGDFRIAHISCGTSGCHPKEVQTNRKQIMATGCMLWGAAAYNNGTLPVKKAVLGEAYGMNGAPLRLKTYPPPTPEESAKKGVIAQLDPLPRFEMSQPGNVLRIFEPGGRFLTEIGIPEKDEEPGRPRTRLSVRGLGTGNRTDPVLVSAGKTRLFDPTLNFLGTNDNPGDYRSSGCSACHVVYANDRSPIHSGPYAKYGNRGFSANPDPMIPAHESGHPIDHKFTNAIPTSQCMVCHVHPGTTVMNSYIGYMWYDEESDAKFMYPAKQKNPTAEELIRSMLRNPNESAARGNLSDPEFVKELSQLNPHLSKVHFGDFHSHGWAFRAVFKKDLKGNLIDHAGGFVGPPSAEKLAAGVEWPNKAKKFHQDARFTDPAAGPAAARKAETDLNAACRAGNPVHLMDIHMEKGMHCVDCHFVQDMHGNNRLHQEVRAGTEIGCVDCHGTAANYATLKTSGPASYTSAPDGAGRNLLAMKTPFGTPRFEVREGPNGTRRYFQNSCVEKGLQWELVQTRDTVTRGSARYNEKSALAKTVRFDAAGKMVWGDLPTGPKEKCAHTNENMSCIACHSSWNPSCFGCHLPQRANIKAPTLHGDGDVQRNYTAYNFQTLRDDTYMLARDGDVTGNKVNPARSSCAIHVGSHNGQREAIYIQQQTISAEGYGGIAFSTNVPHTVRGRGARETKQCADCHVSKANDNNAWMAQLMMHGTGFMNFVGKYAWVAAGEEGLFGVVVTETTEPQAVYGSDLHRWAYPDNYAKHAATGGLLKQAHEHPGRDIATGVARPLKKSEVLMVQNRGEYLYAACGEGGVRVFDIAFIDDKAFAERITTAPVSPVGQKFYLNTKYATYVAAPTTVAVDPTRKMNPGNKEQPIHPLFGYLYICDKYEGLILTGAASTIDGNPVNNFLKRELVFNPDDILHDAKHVTIAGHYAYVSCAAGLVVIDIDDPLKPKVTSVVGEKYLKHPRSVSVQFRYAYVCDEEGVKVLDVTDLAKPVPKSALRVPEAHSIYLARTHAYVAAGPRGLVILDITNAEAPQLDQVYNAGGHINDAHDVKLGITYNSLFAYVADGKNGLRVVQLMSPETPGYEGFAPRPTPRLVATYRTHGGKILNVARGLDRDRAVDENGHQIGVFGRVGARPFNNDEQRKMYLRNGKVWYVSDDPKDALYEDRRPPQKRRRQRRQG</sequence>
<dbReference type="GO" id="GO:0016491">
    <property type="term" value="F:oxidoreductase activity"/>
    <property type="evidence" value="ECO:0007669"/>
    <property type="project" value="TreeGrafter"/>
</dbReference>
<keyword evidence="3" id="KW-0472">Membrane</keyword>
<dbReference type="EMBL" id="CP053452">
    <property type="protein sequence ID" value="QJW93035.1"/>
    <property type="molecule type" value="Genomic_DNA"/>
</dbReference>
<keyword evidence="5" id="KW-1185">Reference proteome</keyword>
<feature type="compositionally biased region" description="Basic residues" evidence="2">
    <location>
        <begin position="1345"/>
        <end position="1355"/>
    </location>
</feature>
<dbReference type="SUPFAM" id="SSF75011">
    <property type="entry name" value="3-carboxy-cis,cis-mucoante lactonizing enzyme"/>
    <property type="match status" value="1"/>
</dbReference>
<feature type="transmembrane region" description="Helical" evidence="3">
    <location>
        <begin position="22"/>
        <end position="46"/>
    </location>
</feature>
<dbReference type="PANTHER" id="PTHR35038:SF8">
    <property type="entry name" value="C-TYPE POLYHEME CYTOCHROME OMCC"/>
    <property type="match status" value="1"/>
</dbReference>
<dbReference type="RefSeq" id="WP_227254718.1">
    <property type="nucleotide sequence ID" value="NZ_CP053452.2"/>
</dbReference>
<dbReference type="KEGG" id="ftj:FTUN_0535"/>
<evidence type="ECO:0000313" key="5">
    <source>
        <dbReference type="Proteomes" id="UP000503447"/>
    </source>
</evidence>
<dbReference type="InterPro" id="IPR051829">
    <property type="entry name" value="Multiheme_Cytochr_ET"/>
</dbReference>
<evidence type="ECO:0000313" key="4">
    <source>
        <dbReference type="EMBL" id="QJW93035.1"/>
    </source>
</evidence>
<reference evidence="5" key="1">
    <citation type="submission" date="2020-05" db="EMBL/GenBank/DDBJ databases">
        <title>Frigoriglobus tundricola gen. nov., sp. nov., a psychrotolerant cellulolytic planctomycete of the family Gemmataceae with two divergent copies of 16S rRNA gene.</title>
        <authorList>
            <person name="Kulichevskaya I.S."/>
            <person name="Ivanova A.A."/>
            <person name="Naumoff D.G."/>
            <person name="Beletsky A.V."/>
            <person name="Rijpstra W.I.C."/>
            <person name="Sinninghe Damste J.S."/>
            <person name="Mardanov A.V."/>
            <person name="Ravin N.V."/>
            <person name="Dedysh S.N."/>
        </authorList>
    </citation>
    <scope>NUCLEOTIDE SEQUENCE [LARGE SCALE GENOMIC DNA]</scope>
    <source>
        <strain evidence="5">PL17</strain>
    </source>
</reference>
<dbReference type="InterPro" id="IPR036280">
    <property type="entry name" value="Multihaem_cyt_sf"/>
</dbReference>
<evidence type="ECO:0000256" key="2">
    <source>
        <dbReference type="SAM" id="MobiDB-lite"/>
    </source>
</evidence>
<evidence type="ECO:0000256" key="1">
    <source>
        <dbReference type="ARBA" id="ARBA00022729"/>
    </source>
</evidence>
<feature type="region of interest" description="Disordered" evidence="2">
    <location>
        <begin position="1333"/>
        <end position="1355"/>
    </location>
</feature>
<proteinExistence type="predicted"/>
<gene>
    <name evidence="4" type="ORF">FTUN_0535</name>
</gene>
<dbReference type="InterPro" id="IPR013211">
    <property type="entry name" value="LVIVD"/>
</dbReference>
<name>A0A6M5YG99_9BACT</name>
<dbReference type="PANTHER" id="PTHR35038">
    <property type="entry name" value="DISSIMILATORY SULFITE REDUCTASE SIRA"/>
    <property type="match status" value="1"/>
</dbReference>
<feature type="region of interest" description="Disordered" evidence="2">
    <location>
        <begin position="49"/>
        <end position="84"/>
    </location>
</feature>
<dbReference type="Pfam" id="PF08309">
    <property type="entry name" value="LVIVD"/>
    <property type="match status" value="4"/>
</dbReference>
<protein>
    <submittedName>
        <fullName evidence="4">Cytochrome c family protein</fullName>
    </submittedName>
</protein>
<dbReference type="SUPFAM" id="SSF48695">
    <property type="entry name" value="Multiheme cytochromes"/>
    <property type="match status" value="2"/>
</dbReference>
<keyword evidence="3" id="KW-0812">Transmembrane</keyword>
<dbReference type="Proteomes" id="UP000503447">
    <property type="component" value="Chromosome"/>
</dbReference>
<keyword evidence="1" id="KW-0732">Signal</keyword>